<dbReference type="GO" id="GO:0055085">
    <property type="term" value="P:transmembrane transport"/>
    <property type="evidence" value="ECO:0007669"/>
    <property type="project" value="InterPro"/>
</dbReference>
<dbReference type="InterPro" id="IPR004776">
    <property type="entry name" value="Mem_transp_PIN-like"/>
</dbReference>
<feature type="transmembrane region" description="Helical" evidence="6">
    <location>
        <begin position="493"/>
        <end position="513"/>
    </location>
</feature>
<proteinExistence type="predicted"/>
<dbReference type="PANTHER" id="PTHR31274:SF1">
    <property type="entry name" value="AGL149CP"/>
    <property type="match status" value="1"/>
</dbReference>
<feature type="transmembrane region" description="Helical" evidence="6">
    <location>
        <begin position="525"/>
        <end position="547"/>
    </location>
</feature>
<comment type="caution">
    <text evidence="7">The sequence shown here is derived from an EMBL/GenBank/DDBJ whole genome shotgun (WGS) entry which is preliminary data.</text>
</comment>
<comment type="subcellular location">
    <subcellularLocation>
        <location evidence="1">Membrane</location>
        <topology evidence="1">Multi-pass membrane protein</topology>
    </subcellularLocation>
</comment>
<feature type="region of interest" description="Disordered" evidence="5">
    <location>
        <begin position="242"/>
        <end position="268"/>
    </location>
</feature>
<sequence length="628" mass="69167">MSLPLGEVIYSSVKPIIRMYMIILTGFFMTRNGLFSAFLARALSDLVLILFMPALIMNRVIAYIEISDIKTIGVICLSAFMMYVINACVAFVITYATPVPKTKNNRWVGGAILAGIMQNVSDLPIAYLQATPMFTDDQINKGTAYVIIWLAMYIVAQFNCGLFRLVETDFKSLPPDIETGKESDQQLDNSPDNRSVTSTDTTHHEKKEENDITQNITKLKQTPPQQPAQTPSIVVDPTEIPISPITTISNDNDGQSLSSDSTEVSENSNSAPRALVQGISPLANTTGPAVSRVSSHRQPHIAIAKIPSARDPQIIISDGSNQSSVIQSGRMSMESNESYTSSTRVRRHLSHASKVLSHLSGVEQAPVISSLRSSMDSPLERPPTLVNQLIREYSRVEPYNQNTSTNVNIITETNLSSKDVTESGKNISFINKYHLNYVVFFLKNFKKPNSVALVISLTIALIPWLKALFVNNGSKHVHDAPDNLPPLSFIMDYFSYCAQPAVPLGLILIGSLLGRMEISSIPPGFWKSVLCNTVYRLGILPIIGVAWTTKLKNIGWLTDPMSFFVTCMEFALPSATVQIYLTAGCADPEDDDCTPMNCLGLYIIAEYIVLVVSMPIVVCYAVKNVMEF</sequence>
<feature type="compositionally biased region" description="Basic and acidic residues" evidence="5">
    <location>
        <begin position="201"/>
        <end position="210"/>
    </location>
</feature>
<keyword evidence="3 6" id="KW-1133">Transmembrane helix</keyword>
<dbReference type="Proteomes" id="UP001165063">
    <property type="component" value="Unassembled WGS sequence"/>
</dbReference>
<keyword evidence="8" id="KW-1185">Reference proteome</keyword>
<dbReference type="OrthoDB" id="435607at2759"/>
<feature type="transmembrane region" description="Helical" evidence="6">
    <location>
        <begin position="451"/>
        <end position="473"/>
    </location>
</feature>
<keyword evidence="2 6" id="KW-0812">Transmembrane</keyword>
<feature type="transmembrane region" description="Helical" evidence="6">
    <location>
        <begin position="142"/>
        <end position="163"/>
    </location>
</feature>
<organism evidence="7 8">
    <name type="scientific">Ambrosiozyma monospora</name>
    <name type="common">Yeast</name>
    <name type="synonym">Endomycopsis monosporus</name>
    <dbReference type="NCBI Taxonomy" id="43982"/>
    <lineage>
        <taxon>Eukaryota</taxon>
        <taxon>Fungi</taxon>
        <taxon>Dikarya</taxon>
        <taxon>Ascomycota</taxon>
        <taxon>Saccharomycotina</taxon>
        <taxon>Pichiomycetes</taxon>
        <taxon>Pichiales</taxon>
        <taxon>Pichiaceae</taxon>
        <taxon>Ambrosiozyma</taxon>
    </lineage>
</organism>
<evidence type="ECO:0000256" key="6">
    <source>
        <dbReference type="SAM" id="Phobius"/>
    </source>
</evidence>
<name>A0A9W6YRN1_AMBMO</name>
<evidence type="ECO:0000313" key="8">
    <source>
        <dbReference type="Proteomes" id="UP001165063"/>
    </source>
</evidence>
<keyword evidence="4 6" id="KW-0472">Membrane</keyword>
<evidence type="ECO:0000256" key="3">
    <source>
        <dbReference type="ARBA" id="ARBA00022989"/>
    </source>
</evidence>
<feature type="transmembrane region" description="Helical" evidence="6">
    <location>
        <begin position="46"/>
        <end position="66"/>
    </location>
</feature>
<dbReference type="GO" id="GO:0016020">
    <property type="term" value="C:membrane"/>
    <property type="evidence" value="ECO:0007669"/>
    <property type="project" value="UniProtKB-SubCell"/>
</dbReference>
<dbReference type="EMBL" id="BSXU01000182">
    <property type="protein sequence ID" value="GMG19696.1"/>
    <property type="molecule type" value="Genomic_DNA"/>
</dbReference>
<dbReference type="Pfam" id="PF03547">
    <property type="entry name" value="Mem_trans"/>
    <property type="match status" value="1"/>
</dbReference>
<dbReference type="InterPro" id="IPR040254">
    <property type="entry name" value="Ecm3-like"/>
</dbReference>
<evidence type="ECO:0000313" key="7">
    <source>
        <dbReference type="EMBL" id="GMG19696.1"/>
    </source>
</evidence>
<accession>A0A9W6YRN1</accession>
<feature type="region of interest" description="Disordered" evidence="5">
    <location>
        <begin position="176"/>
        <end position="211"/>
    </location>
</feature>
<feature type="transmembrane region" description="Helical" evidence="6">
    <location>
        <begin position="107"/>
        <end position="130"/>
    </location>
</feature>
<evidence type="ECO:0000256" key="2">
    <source>
        <dbReference type="ARBA" id="ARBA00022692"/>
    </source>
</evidence>
<reference evidence="7" key="1">
    <citation type="submission" date="2023-04" db="EMBL/GenBank/DDBJ databases">
        <title>Ambrosiozyma monospora NBRC 1965.</title>
        <authorList>
            <person name="Ichikawa N."/>
            <person name="Sato H."/>
            <person name="Tonouchi N."/>
        </authorList>
    </citation>
    <scope>NUCLEOTIDE SEQUENCE</scope>
    <source>
        <strain evidence="7">NBRC 1965</strain>
    </source>
</reference>
<feature type="transmembrane region" description="Helical" evidence="6">
    <location>
        <begin position="599"/>
        <end position="622"/>
    </location>
</feature>
<feature type="compositionally biased region" description="Polar residues" evidence="5">
    <location>
        <begin position="250"/>
        <end position="268"/>
    </location>
</feature>
<feature type="transmembrane region" description="Helical" evidence="6">
    <location>
        <begin position="72"/>
        <end position="95"/>
    </location>
</feature>
<feature type="compositionally biased region" description="Polar residues" evidence="5">
    <location>
        <begin position="186"/>
        <end position="200"/>
    </location>
</feature>
<dbReference type="AlphaFoldDB" id="A0A9W6YRN1"/>
<feature type="transmembrane region" description="Helical" evidence="6">
    <location>
        <begin position="20"/>
        <end position="39"/>
    </location>
</feature>
<protein>
    <submittedName>
        <fullName evidence="7">Unnamed protein product</fullName>
    </submittedName>
</protein>
<gene>
    <name evidence="7" type="ORF">Amon01_000066400</name>
</gene>
<dbReference type="PANTHER" id="PTHR31274">
    <property type="entry name" value="PROTEIN ECM3"/>
    <property type="match status" value="1"/>
</dbReference>
<evidence type="ECO:0000256" key="4">
    <source>
        <dbReference type="ARBA" id="ARBA00023136"/>
    </source>
</evidence>
<evidence type="ECO:0000256" key="1">
    <source>
        <dbReference type="ARBA" id="ARBA00004141"/>
    </source>
</evidence>
<evidence type="ECO:0000256" key="5">
    <source>
        <dbReference type="SAM" id="MobiDB-lite"/>
    </source>
</evidence>